<dbReference type="EMBL" id="LWBO01000034">
    <property type="protein sequence ID" value="OQP43961.1"/>
    <property type="molecule type" value="Genomic_DNA"/>
</dbReference>
<evidence type="ECO:0000313" key="2">
    <source>
        <dbReference type="Proteomes" id="UP000192277"/>
    </source>
</evidence>
<evidence type="ECO:0000313" key="1">
    <source>
        <dbReference type="EMBL" id="OQP43961.1"/>
    </source>
</evidence>
<gene>
    <name evidence="1" type="ORF">A4D02_10825</name>
</gene>
<proteinExistence type="predicted"/>
<keyword evidence="2" id="KW-1185">Reference proteome</keyword>
<comment type="caution">
    <text evidence="1">The sequence shown here is derived from an EMBL/GenBank/DDBJ whole genome shotgun (WGS) entry which is preliminary data.</text>
</comment>
<dbReference type="RefSeq" id="WP_014218959.1">
    <property type="nucleotide sequence ID" value="NZ_LWBO01000034.1"/>
</dbReference>
<sequence>MKWTLISNVTADIKEYHLVNDESVLAVMKYSPEQQSVRISYKEERLVFFMETNGYSNRIVFKNVYGVEQGKFAHHNHNNTGRLEINKQVFDYNIVDNNQPKLIVHQHNKQEPLAVCQIPASPTRHASFFEQAGIVLGICWFTNIHTFQKTKDLSL</sequence>
<organism evidence="1 2">
    <name type="scientific">Niastella koreensis</name>
    <dbReference type="NCBI Taxonomy" id="354356"/>
    <lineage>
        <taxon>Bacteria</taxon>
        <taxon>Pseudomonadati</taxon>
        <taxon>Bacteroidota</taxon>
        <taxon>Chitinophagia</taxon>
        <taxon>Chitinophagales</taxon>
        <taxon>Chitinophagaceae</taxon>
        <taxon>Niastella</taxon>
    </lineage>
</organism>
<accession>A0ABX3NRC5</accession>
<name>A0ABX3NRC5_9BACT</name>
<dbReference type="Proteomes" id="UP000192277">
    <property type="component" value="Unassembled WGS sequence"/>
</dbReference>
<protein>
    <submittedName>
        <fullName evidence="1">Uncharacterized protein</fullName>
    </submittedName>
</protein>
<reference evidence="1 2" key="1">
    <citation type="submission" date="2016-04" db="EMBL/GenBank/DDBJ databases">
        <authorList>
            <person name="Chen L."/>
            <person name="Zhuang W."/>
            <person name="Wang G."/>
        </authorList>
    </citation>
    <scope>NUCLEOTIDE SEQUENCE [LARGE SCALE GENOMIC DNA]</scope>
    <source>
        <strain evidence="2">GR20</strain>
    </source>
</reference>